<name>A0AB39M2A2_9ACTN</name>
<evidence type="ECO:0000313" key="2">
    <source>
        <dbReference type="EMBL" id="XDP99991.1"/>
    </source>
</evidence>
<dbReference type="PRINTS" id="PR00364">
    <property type="entry name" value="DISEASERSIST"/>
</dbReference>
<sequence length="747" mass="79517">MPDTTHPNPGNLGNLPPETHSFVGRRAELAWLRAALDPAAGDPAAAGGQSAAGAARLVSVVGAGGVGKTRLALRAAAEARNAYPDGVWLTELSPLHTAGIVDLAVMETLRLADQSTRPVLDVIAEWADGKRLLLVLDSCEHLLADCAKVAAALLTRAPGLRILVTSRERLALPGEEVLHLGPLPVEGADADGMTAAGDAVALFAERAAAAGRPLADDDRAARAVAAAVCRRLDGIPLALELAAARLADLTLDQLHARLGERLPSPLDMLTSTPGERPPRHQTLRTAIGWSHELCAPLERLLWARLSVFTGGFCAETVQQVCAGGPLAPERIAGLLSRLVAQSIVLPDPVISARYRMLDTVREYGTDWLHALGEDRAVRRRHREYYARLAHQGCAEWNTGRQVAWCERVLSEHANLRSAVENALAEPDRAAAVEMTGHVGFLWRHCGYLREAAHCLDQALAAAPPPPPDQAFAAEVLAALPRRDRHFAAAPASGHGRTLALWSRGAVALLQGDQEAAANWAVRCADAARAQGSPVAQVAAVYLRGGQLALTSRQSEAIEVLAAAPQLPIQDDAFGAAQLQVRLALSLAHILRGEYERGREVADEVRTASRKQGEYWCGAFADYLIAQADLAHGDVPAAVDGARTSIAGHALLHNTAGAAMSLDLLAAAVVTTGDAHRAARLLGIGTRLWELTGRAQMDSPDLIATRRTCELRVREHLGDTAYETEYRTGLSMSYDEGIAFATSRSDRE</sequence>
<dbReference type="SUPFAM" id="SSF52540">
    <property type="entry name" value="P-loop containing nucleoside triphosphate hydrolases"/>
    <property type="match status" value="1"/>
</dbReference>
<dbReference type="InterPro" id="IPR027417">
    <property type="entry name" value="P-loop_NTPase"/>
</dbReference>
<dbReference type="SUPFAM" id="SSF48452">
    <property type="entry name" value="TPR-like"/>
    <property type="match status" value="1"/>
</dbReference>
<dbReference type="Pfam" id="PF00931">
    <property type="entry name" value="NB-ARC"/>
    <property type="match status" value="1"/>
</dbReference>
<evidence type="ECO:0000259" key="1">
    <source>
        <dbReference type="Pfam" id="PF00931"/>
    </source>
</evidence>
<dbReference type="InterPro" id="IPR011990">
    <property type="entry name" value="TPR-like_helical_dom_sf"/>
</dbReference>
<dbReference type="AlphaFoldDB" id="A0AB39M2A2"/>
<dbReference type="Gene3D" id="3.40.50.300">
    <property type="entry name" value="P-loop containing nucleotide triphosphate hydrolases"/>
    <property type="match status" value="1"/>
</dbReference>
<dbReference type="InterPro" id="IPR002182">
    <property type="entry name" value="NB-ARC"/>
</dbReference>
<protein>
    <submittedName>
        <fullName evidence="2">NB-ARC domain-containing protein</fullName>
    </submittedName>
</protein>
<gene>
    <name evidence="2" type="ORF">AB5J58_07310</name>
</gene>
<dbReference type="EMBL" id="CP163431">
    <property type="protein sequence ID" value="XDP99991.1"/>
    <property type="molecule type" value="Genomic_DNA"/>
</dbReference>
<accession>A0AB39M2A2</accession>
<dbReference type="GO" id="GO:0043531">
    <property type="term" value="F:ADP binding"/>
    <property type="evidence" value="ECO:0007669"/>
    <property type="project" value="InterPro"/>
</dbReference>
<reference evidence="2" key="1">
    <citation type="submission" date="2024-07" db="EMBL/GenBank/DDBJ databases">
        <authorList>
            <person name="Yu S.T."/>
        </authorList>
    </citation>
    <scope>NUCLEOTIDE SEQUENCE</scope>
    <source>
        <strain evidence="2">R08</strain>
    </source>
</reference>
<dbReference type="PANTHER" id="PTHR47691:SF3">
    <property type="entry name" value="HTH-TYPE TRANSCRIPTIONAL REGULATOR RV0890C-RELATED"/>
    <property type="match status" value="1"/>
</dbReference>
<feature type="domain" description="NB-ARC" evidence="1">
    <location>
        <begin position="56"/>
        <end position="169"/>
    </location>
</feature>
<dbReference type="RefSeq" id="WP_369186922.1">
    <property type="nucleotide sequence ID" value="NZ_CP163431.1"/>
</dbReference>
<dbReference type="PANTHER" id="PTHR47691">
    <property type="entry name" value="REGULATOR-RELATED"/>
    <property type="match status" value="1"/>
</dbReference>
<organism evidence="2">
    <name type="scientific">Streptomyces sp. R08</name>
    <dbReference type="NCBI Taxonomy" id="3238624"/>
    <lineage>
        <taxon>Bacteria</taxon>
        <taxon>Bacillati</taxon>
        <taxon>Actinomycetota</taxon>
        <taxon>Actinomycetes</taxon>
        <taxon>Kitasatosporales</taxon>
        <taxon>Streptomycetaceae</taxon>
        <taxon>Streptomyces</taxon>
    </lineage>
</organism>
<proteinExistence type="predicted"/>